<evidence type="ECO:0000256" key="1">
    <source>
        <dbReference type="SAM" id="MobiDB-lite"/>
    </source>
</evidence>
<name>A0AAV4X997_CAEEX</name>
<evidence type="ECO:0000313" key="2">
    <source>
        <dbReference type="EMBL" id="GIY91767.1"/>
    </source>
</evidence>
<gene>
    <name evidence="2" type="ORF">CEXT_565321</name>
</gene>
<protein>
    <submittedName>
        <fullName evidence="2">Uncharacterized protein</fullName>
    </submittedName>
</protein>
<feature type="region of interest" description="Disordered" evidence="1">
    <location>
        <begin position="1"/>
        <end position="23"/>
    </location>
</feature>
<reference evidence="2 3" key="1">
    <citation type="submission" date="2021-06" db="EMBL/GenBank/DDBJ databases">
        <title>Caerostris extrusa draft genome.</title>
        <authorList>
            <person name="Kono N."/>
            <person name="Arakawa K."/>
        </authorList>
    </citation>
    <scope>NUCLEOTIDE SEQUENCE [LARGE SCALE GENOMIC DNA]</scope>
</reference>
<feature type="non-terminal residue" evidence="2">
    <location>
        <position position="1"/>
    </location>
</feature>
<keyword evidence="3" id="KW-1185">Reference proteome</keyword>
<accession>A0AAV4X997</accession>
<proteinExistence type="predicted"/>
<evidence type="ECO:0000313" key="3">
    <source>
        <dbReference type="Proteomes" id="UP001054945"/>
    </source>
</evidence>
<dbReference type="Proteomes" id="UP001054945">
    <property type="component" value="Unassembled WGS sequence"/>
</dbReference>
<dbReference type="EMBL" id="BPLR01017458">
    <property type="protein sequence ID" value="GIY91767.1"/>
    <property type="molecule type" value="Genomic_DNA"/>
</dbReference>
<comment type="caution">
    <text evidence="2">The sequence shown here is derived from an EMBL/GenBank/DDBJ whole genome shotgun (WGS) entry which is preliminary data.</text>
</comment>
<dbReference type="AlphaFoldDB" id="A0AAV4X997"/>
<organism evidence="2 3">
    <name type="scientific">Caerostris extrusa</name>
    <name type="common">Bark spider</name>
    <name type="synonym">Caerostris bankana</name>
    <dbReference type="NCBI Taxonomy" id="172846"/>
    <lineage>
        <taxon>Eukaryota</taxon>
        <taxon>Metazoa</taxon>
        <taxon>Ecdysozoa</taxon>
        <taxon>Arthropoda</taxon>
        <taxon>Chelicerata</taxon>
        <taxon>Arachnida</taxon>
        <taxon>Araneae</taxon>
        <taxon>Araneomorphae</taxon>
        <taxon>Entelegynae</taxon>
        <taxon>Araneoidea</taxon>
        <taxon>Araneidae</taxon>
        <taxon>Caerostris</taxon>
    </lineage>
</organism>
<sequence length="68" mass="7468">SSLPKFSPRVQIGRNHQPGGRSLCSIRHPSYSIPIPRIEYGALCAQFSPTFCCPQAIPVAEENSIRSL</sequence>